<evidence type="ECO:0000313" key="2">
    <source>
        <dbReference type="EMBL" id="GEN98251.1"/>
    </source>
</evidence>
<gene>
    <name evidence="2" type="ORF">NSE01_00840</name>
</gene>
<evidence type="ECO:0000313" key="3">
    <source>
        <dbReference type="Proteomes" id="UP000321464"/>
    </source>
</evidence>
<reference evidence="2 3" key="1">
    <citation type="submission" date="2019-07" db="EMBL/GenBank/DDBJ databases">
        <title>Whole genome shotgun sequence of Novosphingobium sediminis NBRC 106119.</title>
        <authorList>
            <person name="Hosoyama A."/>
            <person name="Uohara A."/>
            <person name="Ohji S."/>
            <person name="Ichikawa N."/>
        </authorList>
    </citation>
    <scope>NUCLEOTIDE SEQUENCE [LARGE SCALE GENOMIC DNA]</scope>
    <source>
        <strain evidence="2 3">NBRC 106119</strain>
    </source>
</reference>
<sequence length="69" mass="7781">MDRAAIEREVAESMAEARESIAEARKDIAEARAEIMREKDMPANVRAQALAALDKAERDVDQAFARHRQ</sequence>
<dbReference type="EMBL" id="BJYR01000001">
    <property type="protein sequence ID" value="GEN98251.1"/>
    <property type="molecule type" value="Genomic_DNA"/>
</dbReference>
<dbReference type="AlphaFoldDB" id="A0A512AEY0"/>
<feature type="coiled-coil region" evidence="1">
    <location>
        <begin position="7"/>
        <end position="66"/>
    </location>
</feature>
<keyword evidence="3" id="KW-1185">Reference proteome</keyword>
<protein>
    <submittedName>
        <fullName evidence="2">Uncharacterized protein</fullName>
    </submittedName>
</protein>
<evidence type="ECO:0000256" key="1">
    <source>
        <dbReference type="SAM" id="Coils"/>
    </source>
</evidence>
<accession>A0A512AEY0</accession>
<comment type="caution">
    <text evidence="2">The sequence shown here is derived from an EMBL/GenBank/DDBJ whole genome shotgun (WGS) entry which is preliminary data.</text>
</comment>
<name>A0A512AEY0_9SPHN</name>
<keyword evidence="1" id="KW-0175">Coiled coil</keyword>
<proteinExistence type="predicted"/>
<organism evidence="2 3">
    <name type="scientific">Novosphingobium sediminis</name>
    <dbReference type="NCBI Taxonomy" id="707214"/>
    <lineage>
        <taxon>Bacteria</taxon>
        <taxon>Pseudomonadati</taxon>
        <taxon>Pseudomonadota</taxon>
        <taxon>Alphaproteobacteria</taxon>
        <taxon>Sphingomonadales</taxon>
        <taxon>Sphingomonadaceae</taxon>
        <taxon>Novosphingobium</taxon>
    </lineage>
</organism>
<dbReference type="Proteomes" id="UP000321464">
    <property type="component" value="Unassembled WGS sequence"/>
</dbReference>